<dbReference type="EMBL" id="MH790556">
    <property type="protein sequence ID" value="QBH76220.1"/>
    <property type="molecule type" value="Genomic_DNA"/>
</dbReference>
<organismHost>
    <name type="scientific">Homo sapiens</name>
    <name type="common">Human</name>
    <dbReference type="NCBI Taxonomy" id="9606"/>
</organismHost>
<name>A0A481T4P6_HHV2</name>
<sequence>MTPRCMAPSSPPPLAATHVRMLIAIKWLIVITVY</sequence>
<accession>A0A481T4P6</accession>
<reference evidence="1" key="1">
    <citation type="submission" date="2018-08" db="EMBL/GenBank/DDBJ databases">
        <title>HSV2 whole genome sequences from clinical isolates.</title>
        <authorList>
            <person name="Roychoudhury P."/>
            <person name="Greninger A.L."/>
            <person name="Jerome K.R."/>
            <person name="Johnston C."/>
            <person name="Wald A."/>
            <person name="Xie H."/>
        </authorList>
    </citation>
    <scope>NUCLEOTIDE SEQUENCE</scope>
    <source>
        <strain evidence="1">2012-15948</strain>
    </source>
</reference>
<protein>
    <submittedName>
        <fullName evidence="1">Uncharacterized protein</fullName>
    </submittedName>
</protein>
<evidence type="ECO:0000313" key="1">
    <source>
        <dbReference type="EMBL" id="QBH76220.1"/>
    </source>
</evidence>
<organism evidence="1">
    <name type="scientific">Human herpesvirus 2</name>
    <name type="common">HHV-2</name>
    <name type="synonym">Human herpes simplex virus 2</name>
    <dbReference type="NCBI Taxonomy" id="10310"/>
    <lineage>
        <taxon>Viruses</taxon>
        <taxon>Duplodnaviria</taxon>
        <taxon>Heunggongvirae</taxon>
        <taxon>Peploviricota</taxon>
        <taxon>Herviviricetes</taxon>
        <taxon>Herpesvirales</taxon>
        <taxon>Orthoherpesviridae</taxon>
        <taxon>Alphaherpesvirinae</taxon>
        <taxon>Simplexvirus</taxon>
        <taxon>Simplexvirus humanalpha2</taxon>
    </lineage>
</organism>
<proteinExistence type="predicted"/>